<dbReference type="EMBL" id="ADVK01000015">
    <property type="protein sequence ID" value="EFG95955.1"/>
    <property type="molecule type" value="Genomic_DNA"/>
</dbReference>
<accession>D5RB42</accession>
<comment type="caution">
    <text evidence="1">The sequence shown here is derived from an EMBL/GenBank/DDBJ whole genome shotgun (WGS) entry which is preliminary data.</text>
</comment>
<gene>
    <name evidence="1" type="ORF">HMPREF0397_0427</name>
</gene>
<proteinExistence type="predicted"/>
<evidence type="ECO:0000313" key="2">
    <source>
        <dbReference type="Proteomes" id="UP000003643"/>
    </source>
</evidence>
<dbReference type="RefSeq" id="WP_005902202.1">
    <property type="nucleotide sequence ID" value="NZ_CP028109.1"/>
</dbReference>
<organism evidence="1 2">
    <name type="scientific">Fusobacterium nucleatum subsp. nucleatum (strain ATCC 23726 / VPI 4351)</name>
    <dbReference type="NCBI Taxonomy" id="525283"/>
    <lineage>
        <taxon>Bacteria</taxon>
        <taxon>Fusobacteriati</taxon>
        <taxon>Fusobacteriota</taxon>
        <taxon>Fusobacteriia</taxon>
        <taxon>Fusobacteriales</taxon>
        <taxon>Fusobacteriaceae</taxon>
        <taxon>Fusobacterium</taxon>
    </lineage>
</organism>
<name>D5RB42_FUSN2</name>
<protein>
    <submittedName>
        <fullName evidence="1">Uncharacterized protein</fullName>
    </submittedName>
</protein>
<reference evidence="1 2" key="1">
    <citation type="submission" date="2010-04" db="EMBL/GenBank/DDBJ databases">
        <authorList>
            <person name="Qin X."/>
            <person name="Bachman B."/>
            <person name="Battles P."/>
            <person name="Bell A."/>
            <person name="Bess C."/>
            <person name="Bickham C."/>
            <person name="Chaboub L."/>
            <person name="Chen D."/>
            <person name="Coyle M."/>
            <person name="Deiros D.R."/>
            <person name="Dinh H."/>
            <person name="Forbes L."/>
            <person name="Fowler G."/>
            <person name="Francisco L."/>
            <person name="Fu Q."/>
            <person name="Gubbala S."/>
            <person name="Hale W."/>
            <person name="Han Y."/>
            <person name="Hemphill L."/>
            <person name="Highlander S.K."/>
            <person name="Hirani K."/>
            <person name="Hogues M."/>
            <person name="Jackson L."/>
            <person name="Jakkamsetti A."/>
            <person name="Javaid M."/>
            <person name="Jiang H."/>
            <person name="Korchina V."/>
            <person name="Kovar C."/>
            <person name="Lara F."/>
            <person name="Lee S."/>
            <person name="Mata R."/>
            <person name="Mathew T."/>
            <person name="Moen C."/>
            <person name="Morales K."/>
            <person name="Munidasa M."/>
            <person name="Nazareth L."/>
            <person name="Ngo R."/>
            <person name="Nguyen L."/>
            <person name="Okwuonu G."/>
            <person name="Ongeri F."/>
            <person name="Patil S."/>
            <person name="Petrosino J."/>
            <person name="Pham C."/>
            <person name="Pham P."/>
            <person name="Pu L.-L."/>
            <person name="Puazo M."/>
            <person name="Raj R."/>
            <person name="Reid J."/>
            <person name="Rouhana J."/>
            <person name="Saada N."/>
            <person name="Shang Y."/>
            <person name="Simmons D."/>
            <person name="Thornton R."/>
            <person name="Warren J."/>
            <person name="Weissenberger G."/>
            <person name="Zhang J."/>
            <person name="Zhang L."/>
            <person name="Zhou C."/>
            <person name="Zhu D."/>
            <person name="Muzny D."/>
            <person name="Worley K."/>
            <person name="Gibbs R."/>
        </authorList>
    </citation>
    <scope>NUCLEOTIDE SEQUENCE [LARGE SCALE GENOMIC DNA]</scope>
    <source>
        <strain evidence="2">ATCC 23726 / VPI 4351</strain>
    </source>
</reference>
<evidence type="ECO:0000313" key="1">
    <source>
        <dbReference type="EMBL" id="EFG95955.1"/>
    </source>
</evidence>
<dbReference type="Proteomes" id="UP000003643">
    <property type="component" value="Unassembled WGS sequence"/>
</dbReference>
<dbReference type="AlphaFoldDB" id="D5RB42"/>
<sequence>MHFVSEPKMKAKKSIIGSAFMIDSYIYEELKLKSTGARENKKNI</sequence>